<sequence>MREYSKHDILGQMLHIPRVHMHRHKRKAFYQTILASLSNSIDVTVAVPSFVYVRAHILCEYIEEEYELSFTVNQLIWLLYKEFTSQYYKRKDIWKLYQYISNADSSLIEVYHYGKLVDTHKHYQPHETKTIHLRVNKKEVRNGEALLAEIDAIYPNHIMFEDMIGQLLINFMEMTTTHSSSDQVHTLVKKANKYL</sequence>
<gene>
    <name evidence="1" type="ORF">ACFFGV_20720</name>
</gene>
<evidence type="ECO:0000313" key="1">
    <source>
        <dbReference type="EMBL" id="MFC0526002.1"/>
    </source>
</evidence>
<name>A0ABV6LUC6_9BACI</name>
<dbReference type="RefSeq" id="WP_377351857.1">
    <property type="nucleotide sequence ID" value="NZ_JBHLTP010000024.1"/>
</dbReference>
<organism evidence="1 2">
    <name type="scientific">Pontibacillus salicampi</name>
    <dbReference type="NCBI Taxonomy" id="1449801"/>
    <lineage>
        <taxon>Bacteria</taxon>
        <taxon>Bacillati</taxon>
        <taxon>Bacillota</taxon>
        <taxon>Bacilli</taxon>
        <taxon>Bacillales</taxon>
        <taxon>Bacillaceae</taxon>
        <taxon>Pontibacillus</taxon>
    </lineage>
</organism>
<reference evidence="1 2" key="1">
    <citation type="submission" date="2024-09" db="EMBL/GenBank/DDBJ databases">
        <authorList>
            <person name="Sun Q."/>
            <person name="Mori K."/>
        </authorList>
    </citation>
    <scope>NUCLEOTIDE SEQUENCE [LARGE SCALE GENOMIC DNA]</scope>
    <source>
        <strain evidence="1 2">NCAIM B.02529</strain>
    </source>
</reference>
<evidence type="ECO:0000313" key="2">
    <source>
        <dbReference type="Proteomes" id="UP001589836"/>
    </source>
</evidence>
<dbReference type="Proteomes" id="UP001589836">
    <property type="component" value="Unassembled WGS sequence"/>
</dbReference>
<accession>A0ABV6LUC6</accession>
<keyword evidence="2" id="KW-1185">Reference proteome</keyword>
<proteinExistence type="predicted"/>
<comment type="caution">
    <text evidence="1">The sequence shown here is derived from an EMBL/GenBank/DDBJ whole genome shotgun (WGS) entry which is preliminary data.</text>
</comment>
<protein>
    <submittedName>
        <fullName evidence="1">Uncharacterized protein</fullName>
    </submittedName>
</protein>
<dbReference type="EMBL" id="JBHLTP010000024">
    <property type="protein sequence ID" value="MFC0526002.1"/>
    <property type="molecule type" value="Genomic_DNA"/>
</dbReference>